<reference evidence="1" key="1">
    <citation type="submission" date="2023-07" db="EMBL/GenBank/DDBJ databases">
        <title>A collection of bacterial strains from the Burkholderia cepacia Research Laboratory and Repository.</title>
        <authorList>
            <person name="Lipuma J."/>
            <person name="Spilker T."/>
            <person name="Caverly L."/>
        </authorList>
    </citation>
    <scope>NUCLEOTIDE SEQUENCE</scope>
    <source>
        <strain evidence="1">AU44268</strain>
    </source>
</reference>
<proteinExistence type="predicted"/>
<dbReference type="Proteomes" id="UP001171620">
    <property type="component" value="Unassembled WGS sequence"/>
</dbReference>
<evidence type="ECO:0000313" key="1">
    <source>
        <dbReference type="EMBL" id="MDN7797229.1"/>
    </source>
</evidence>
<evidence type="ECO:0000313" key="2">
    <source>
        <dbReference type="Proteomes" id="UP001171620"/>
    </source>
</evidence>
<organism evidence="1 2">
    <name type="scientific">Burkholderia vietnamiensis</name>
    <dbReference type="NCBI Taxonomy" id="60552"/>
    <lineage>
        <taxon>Bacteria</taxon>
        <taxon>Pseudomonadati</taxon>
        <taxon>Pseudomonadota</taxon>
        <taxon>Betaproteobacteria</taxon>
        <taxon>Burkholderiales</taxon>
        <taxon>Burkholderiaceae</taxon>
        <taxon>Burkholderia</taxon>
        <taxon>Burkholderia cepacia complex</taxon>
    </lineage>
</organism>
<accession>A0AAW7T6L0</accession>
<protein>
    <submittedName>
        <fullName evidence="1">Uncharacterized protein</fullName>
    </submittedName>
</protein>
<comment type="caution">
    <text evidence="1">The sequence shown here is derived from an EMBL/GenBank/DDBJ whole genome shotgun (WGS) entry which is preliminary data.</text>
</comment>
<dbReference type="RefSeq" id="WP_155744961.1">
    <property type="nucleotide sequence ID" value="NZ_CADFEY010000022.1"/>
</dbReference>
<name>A0AAW7T6L0_BURVI</name>
<sequence length="98" mass="10655">MFMATAFSSFDAPSDGALSDFARAILQTNYGAIRKNSLTRMGTFKRVLNGADDRFARIPFAEIDCNRGQFDFRSGPVARNVYVPVVRPGSGTTMPGAL</sequence>
<gene>
    <name evidence="1" type="ORF">QZM33_20030</name>
</gene>
<dbReference type="AlphaFoldDB" id="A0AAW7T6L0"/>
<dbReference type="EMBL" id="JAUJRV010000017">
    <property type="protein sequence ID" value="MDN7797229.1"/>
    <property type="molecule type" value="Genomic_DNA"/>
</dbReference>